<dbReference type="Pfam" id="PF00999">
    <property type="entry name" value="Na_H_Exchanger"/>
    <property type="match status" value="1"/>
</dbReference>
<evidence type="ECO:0000256" key="7">
    <source>
        <dbReference type="ARBA" id="ARBA00023065"/>
    </source>
</evidence>
<dbReference type="SUPFAM" id="SSF116726">
    <property type="entry name" value="TrkA C-terminal domain-like"/>
    <property type="match status" value="2"/>
</dbReference>
<feature type="transmembrane region" description="Helical" evidence="9">
    <location>
        <begin position="184"/>
        <end position="202"/>
    </location>
</feature>
<keyword evidence="3" id="KW-0050">Antiport</keyword>
<dbReference type="EMBL" id="CAIJCS010000026">
    <property type="protein sequence ID" value="CAC9935319.1"/>
    <property type="molecule type" value="Genomic_DNA"/>
</dbReference>
<gene>
    <name evidence="11" type="ORF">PEPNEM18_01474</name>
</gene>
<evidence type="ECO:0000256" key="2">
    <source>
        <dbReference type="ARBA" id="ARBA00022448"/>
    </source>
</evidence>
<comment type="subcellular location">
    <subcellularLocation>
        <location evidence="1">Cell membrane</location>
        <topology evidence="1">Multi-pass membrane protein</topology>
    </subcellularLocation>
</comment>
<feature type="transmembrane region" description="Helical" evidence="9">
    <location>
        <begin position="156"/>
        <end position="172"/>
    </location>
</feature>
<feature type="transmembrane region" description="Helical" evidence="9">
    <location>
        <begin position="30"/>
        <end position="49"/>
    </location>
</feature>
<feature type="transmembrane region" description="Helical" evidence="9">
    <location>
        <begin position="83"/>
        <end position="106"/>
    </location>
</feature>
<feature type="transmembrane region" description="Helical" evidence="9">
    <location>
        <begin position="257"/>
        <end position="279"/>
    </location>
</feature>
<accession>A0A6V6Y6Z2</accession>
<keyword evidence="4" id="KW-1003">Cell membrane</keyword>
<dbReference type="InterPro" id="IPR036721">
    <property type="entry name" value="RCK_C_sf"/>
</dbReference>
<evidence type="ECO:0000256" key="5">
    <source>
        <dbReference type="ARBA" id="ARBA00022692"/>
    </source>
</evidence>
<feature type="transmembrane region" description="Helical" evidence="9">
    <location>
        <begin position="324"/>
        <end position="347"/>
    </location>
</feature>
<feature type="transmembrane region" description="Helical" evidence="9">
    <location>
        <begin position="353"/>
        <end position="376"/>
    </location>
</feature>
<dbReference type="PROSITE" id="PS51202">
    <property type="entry name" value="RCK_C"/>
    <property type="match status" value="1"/>
</dbReference>
<dbReference type="RefSeq" id="WP_246285921.1">
    <property type="nucleotide sequence ID" value="NZ_CAIJCS010000026.1"/>
</dbReference>
<evidence type="ECO:0000256" key="1">
    <source>
        <dbReference type="ARBA" id="ARBA00004651"/>
    </source>
</evidence>
<dbReference type="PANTHER" id="PTHR32507:SF7">
    <property type="entry name" value="K(+)_H(+) ANTIPORTER NHAP2"/>
    <property type="match status" value="1"/>
</dbReference>
<dbReference type="Gene3D" id="1.20.1530.20">
    <property type="match status" value="1"/>
</dbReference>
<dbReference type="Pfam" id="PF02080">
    <property type="entry name" value="TrkA_C"/>
    <property type="match status" value="1"/>
</dbReference>
<organism evidence="11 12">
    <name type="scientific">Aedoeadaptatus nemausensis</name>
    <dbReference type="NCBI Taxonomy" id="2582829"/>
    <lineage>
        <taxon>Bacteria</taxon>
        <taxon>Bacillati</taxon>
        <taxon>Bacillota</taxon>
        <taxon>Tissierellia</taxon>
        <taxon>Tissierellales</taxon>
        <taxon>Peptoniphilaceae</taxon>
        <taxon>Aedoeadaptatus</taxon>
    </lineage>
</organism>
<dbReference type="InterPro" id="IPR038770">
    <property type="entry name" value="Na+/solute_symporter_sf"/>
</dbReference>
<evidence type="ECO:0000256" key="6">
    <source>
        <dbReference type="ARBA" id="ARBA00022989"/>
    </source>
</evidence>
<feature type="transmembrane region" description="Helical" evidence="9">
    <location>
        <begin position="222"/>
        <end position="245"/>
    </location>
</feature>
<feature type="domain" description="RCK C-terminal" evidence="10">
    <location>
        <begin position="389"/>
        <end position="474"/>
    </location>
</feature>
<keyword evidence="6 9" id="KW-1133">Transmembrane helix</keyword>
<feature type="transmembrane region" description="Helical" evidence="9">
    <location>
        <begin position="285"/>
        <end position="303"/>
    </location>
</feature>
<dbReference type="InterPro" id="IPR006153">
    <property type="entry name" value="Cation/H_exchanger_TM"/>
</dbReference>
<evidence type="ECO:0000259" key="10">
    <source>
        <dbReference type="PROSITE" id="PS51202"/>
    </source>
</evidence>
<keyword evidence="2" id="KW-0813">Transport</keyword>
<keyword evidence="5 9" id="KW-0812">Transmembrane</keyword>
<dbReference type="GO" id="GO:0015297">
    <property type="term" value="F:antiporter activity"/>
    <property type="evidence" value="ECO:0007669"/>
    <property type="project" value="UniProtKB-KW"/>
</dbReference>
<dbReference type="PANTHER" id="PTHR32507">
    <property type="entry name" value="NA(+)/H(+) ANTIPORTER 1"/>
    <property type="match status" value="1"/>
</dbReference>
<evidence type="ECO:0000256" key="3">
    <source>
        <dbReference type="ARBA" id="ARBA00022449"/>
    </source>
</evidence>
<comment type="caution">
    <text evidence="11">The sequence shown here is derived from an EMBL/GenBank/DDBJ whole genome shotgun (WGS) entry which is preliminary data.</text>
</comment>
<feature type="transmembrane region" description="Helical" evidence="9">
    <location>
        <begin position="6"/>
        <end position="23"/>
    </location>
</feature>
<dbReference type="NCBIfam" id="NF003716">
    <property type="entry name" value="PRK05326.1-3"/>
    <property type="match status" value="1"/>
</dbReference>
<keyword evidence="12" id="KW-1185">Reference proteome</keyword>
<name>A0A6V6Y6Z2_9FIRM</name>
<feature type="transmembrane region" description="Helical" evidence="9">
    <location>
        <begin position="55"/>
        <end position="71"/>
    </location>
</feature>
<dbReference type="GO" id="GO:0006813">
    <property type="term" value="P:potassium ion transport"/>
    <property type="evidence" value="ECO:0007669"/>
    <property type="project" value="InterPro"/>
</dbReference>
<keyword evidence="7" id="KW-0406">Ion transport</keyword>
<dbReference type="Gene3D" id="3.30.70.1450">
    <property type="entry name" value="Regulator of K+ conductance, C-terminal domain"/>
    <property type="match status" value="2"/>
</dbReference>
<protein>
    <submittedName>
        <fullName evidence="11">Potassium/proton antiporter</fullName>
    </submittedName>
</protein>
<dbReference type="Proteomes" id="UP000586454">
    <property type="component" value="Unassembled WGS sequence"/>
</dbReference>
<dbReference type="AlphaFoldDB" id="A0A6V6Y6Z2"/>
<evidence type="ECO:0000313" key="11">
    <source>
        <dbReference type="EMBL" id="CAC9935319.1"/>
    </source>
</evidence>
<dbReference type="GO" id="GO:0008324">
    <property type="term" value="F:monoatomic cation transmembrane transporter activity"/>
    <property type="evidence" value="ECO:0007669"/>
    <property type="project" value="InterPro"/>
</dbReference>
<evidence type="ECO:0000313" key="12">
    <source>
        <dbReference type="Proteomes" id="UP000586454"/>
    </source>
</evidence>
<evidence type="ECO:0000256" key="4">
    <source>
        <dbReference type="ARBA" id="ARBA00022475"/>
    </source>
</evidence>
<proteinExistence type="predicted"/>
<keyword evidence="8 9" id="KW-0472">Membrane</keyword>
<dbReference type="GO" id="GO:1902600">
    <property type="term" value="P:proton transmembrane transport"/>
    <property type="evidence" value="ECO:0007669"/>
    <property type="project" value="InterPro"/>
</dbReference>
<dbReference type="InterPro" id="IPR006037">
    <property type="entry name" value="RCK_C"/>
</dbReference>
<sequence>MNEILLFIAVSFILALFAIRFSHRYGIPSLLLFFILGIGAGYIIDFQNFDFMEHYASFALFIIMFYGGYGTKLAMGLPVLKPAVLLSSLGVVITALVTGLFAHYVLGFSMVESMLFGSVIGSTDYASVSSVLQSKNLNLKNNSAPLLELESGSNDPTAYTMTMIFLSILLGSDMSIPLLVVQQIGLALLFGYVMTQIFFIIVERVNFQKEGLFTIFVFTMALGTYSLTGVLNGNGYLAVYLFGILIGNREYMGKREVVFFFDGLTEIMQISLFFLIGFLSDITKLIQWLPLGAVVTVFMLFIARPVAVFGVMPFFKSTFKQNIVLCWSGLRGAAAIAFAIMVVNSGANLEGDIFHAVFAVCIVSSLIQGSLLPWVVKKTDMLDPDDTVLKTFNYYQDRSPIGFLETKVFDKELIGLPVKDLNLTFDFIVAKLVRDGKTIVPHGETVLEKGDIVVIGGKSHFDEVGRDLQEFTIREHHPWASKRIMDLDLKPSELILMLERDNNILVPSGQTVVCAGDKIVYTEDRHELFERRERRKRR</sequence>
<evidence type="ECO:0000256" key="9">
    <source>
        <dbReference type="SAM" id="Phobius"/>
    </source>
</evidence>
<reference evidence="11 12" key="1">
    <citation type="submission" date="2020-06" db="EMBL/GenBank/DDBJ databases">
        <authorList>
            <person name="Criscuolo A."/>
        </authorList>
    </citation>
    <scope>NUCLEOTIDE SEQUENCE [LARGE SCALE GENOMIC DNA]</scope>
    <source>
        <strain evidence="11">1804121828</strain>
    </source>
</reference>
<dbReference type="GO" id="GO:0005886">
    <property type="term" value="C:plasma membrane"/>
    <property type="evidence" value="ECO:0007669"/>
    <property type="project" value="UniProtKB-SubCell"/>
</dbReference>
<evidence type="ECO:0000256" key="8">
    <source>
        <dbReference type="ARBA" id="ARBA00023136"/>
    </source>
</evidence>